<reference evidence="3" key="1">
    <citation type="submission" date="2018-05" db="EMBL/GenBank/DDBJ databases">
        <authorList>
            <person name="Lanie J.A."/>
            <person name="Ng W.-L."/>
            <person name="Kazmierczak K.M."/>
            <person name="Andrzejewski T.M."/>
            <person name="Davidsen T.M."/>
            <person name="Wayne K.J."/>
            <person name="Tettelin H."/>
            <person name="Glass J.I."/>
            <person name="Rusch D."/>
            <person name="Podicherti R."/>
            <person name="Tsui H.-C.T."/>
            <person name="Winkler M.E."/>
        </authorList>
    </citation>
    <scope>NUCLEOTIDE SEQUENCE</scope>
</reference>
<dbReference type="PROSITE" id="PS00018">
    <property type="entry name" value="EF_HAND_1"/>
    <property type="match status" value="1"/>
</dbReference>
<dbReference type="SMART" id="SM01290">
    <property type="entry name" value="N-glycanase_N"/>
    <property type="match status" value="1"/>
</dbReference>
<dbReference type="InterPro" id="IPR015196">
    <property type="entry name" value="PngaseF_N"/>
</dbReference>
<evidence type="ECO:0000313" key="3">
    <source>
        <dbReference type="EMBL" id="SVB11935.1"/>
    </source>
</evidence>
<dbReference type="InterPro" id="IPR015197">
    <property type="entry name" value="PngaseF_C"/>
</dbReference>
<sequence length="420" mass="46747">MSVSRMILRIAVFFVSIFTLLAADTRDFFIVNTFNEEFVNWATPHVQTFEFPSDEVSFSSIELVITLACPSDSGDCDPWDRLGHITVLHETGETDTAGSPVTIPYEIARFITPYDITGEWGGESGPGSCAWSLDMTAYESILRDSVTLSLYISTWMGNNNGWLITADFIFTGGFNLKEPYRIVNLYRTGYLEIGNPDNPVENFLVPKPVWIDTEADSGYIRVVTTGHGFGNTDNAAEFSYLHHTVKADDAEYIWSLWRPDCAQNECSPQGGTWIYPRAGWCPGDKVTPTDWSITPVISPGDSMLFDYDLEDYFNCCRTSNPDCTGAPPCCVYNGCGENTMPNYVMSVQLILLRNRCQGWNPGDLNRDNTKDIFDLLMIADMVLVGESDIPCYNYVGDVNENGIVDLGDVIGMALDILNGE</sequence>
<proteinExistence type="predicted"/>
<dbReference type="EMBL" id="UINC01029357">
    <property type="protein sequence ID" value="SVB11935.1"/>
    <property type="molecule type" value="Genomic_DNA"/>
</dbReference>
<dbReference type="Gene3D" id="2.60.120.230">
    <property type="match status" value="2"/>
</dbReference>
<dbReference type="InterPro" id="IPR036439">
    <property type="entry name" value="Dockerin_dom_sf"/>
</dbReference>
<dbReference type="InterPro" id="IPR014784">
    <property type="entry name" value="Cu2_ascorb_mOase-like_C"/>
</dbReference>
<evidence type="ECO:0000259" key="2">
    <source>
        <dbReference type="SMART" id="SM01290"/>
    </source>
</evidence>
<accession>A0A382BDN7</accession>
<keyword evidence="1" id="KW-1015">Disulfide bond</keyword>
<dbReference type="InterPro" id="IPR053251">
    <property type="entry name" value="N-glycanase"/>
</dbReference>
<dbReference type="Pfam" id="PF09112">
    <property type="entry name" value="N-glycanase_N"/>
    <property type="match status" value="1"/>
</dbReference>
<dbReference type="Gene3D" id="1.10.1330.10">
    <property type="entry name" value="Dockerin domain"/>
    <property type="match status" value="1"/>
</dbReference>
<evidence type="ECO:0000256" key="1">
    <source>
        <dbReference type="ARBA" id="ARBA00023157"/>
    </source>
</evidence>
<dbReference type="AlphaFoldDB" id="A0A382BDN7"/>
<dbReference type="GO" id="GO:0000272">
    <property type="term" value="P:polysaccharide catabolic process"/>
    <property type="evidence" value="ECO:0007669"/>
    <property type="project" value="InterPro"/>
</dbReference>
<dbReference type="SUPFAM" id="SSF49742">
    <property type="entry name" value="PHM/PNGase F"/>
    <property type="match status" value="2"/>
</dbReference>
<organism evidence="3">
    <name type="scientific">marine metagenome</name>
    <dbReference type="NCBI Taxonomy" id="408172"/>
    <lineage>
        <taxon>unclassified sequences</taxon>
        <taxon>metagenomes</taxon>
        <taxon>ecological metagenomes</taxon>
    </lineage>
</organism>
<dbReference type="InterPro" id="IPR008977">
    <property type="entry name" value="PHM/PNGase_F_dom_sf"/>
</dbReference>
<dbReference type="GO" id="GO:0016715">
    <property type="term" value="F:oxidoreductase activity, acting on paired donors, with incorporation or reduction of molecular oxygen, reduced ascorbate as one donor, and incorporation of one atom of oxygen"/>
    <property type="evidence" value="ECO:0007669"/>
    <property type="project" value="InterPro"/>
</dbReference>
<dbReference type="Pfam" id="PF09113">
    <property type="entry name" value="N-glycanase_C"/>
    <property type="match status" value="1"/>
</dbReference>
<dbReference type="PANTHER" id="PTHR39319">
    <property type="entry name" value="SI:DKEY-256H2.1"/>
    <property type="match status" value="1"/>
</dbReference>
<name>A0A382BDN7_9ZZZZ</name>
<protein>
    <recommendedName>
        <fullName evidence="2">Peptide-N-glycosidase F N-terminal domain-containing protein</fullName>
    </recommendedName>
</protein>
<feature type="domain" description="Peptide-N-glycosidase F N-terminal" evidence="2">
    <location>
        <begin position="30"/>
        <end position="170"/>
    </location>
</feature>
<gene>
    <name evidence="3" type="ORF">METZ01_LOCUS164789</name>
</gene>
<dbReference type="PANTHER" id="PTHR39319:SF1">
    <property type="entry name" value="SI:DKEY-256H2.1"/>
    <property type="match status" value="1"/>
</dbReference>
<dbReference type="InterPro" id="IPR018247">
    <property type="entry name" value="EF_Hand_1_Ca_BS"/>
</dbReference>